<dbReference type="PANTHER" id="PTHR33202">
    <property type="entry name" value="ZINC UPTAKE REGULATION PROTEIN"/>
    <property type="match status" value="1"/>
</dbReference>
<reference key="1">
    <citation type="submission" date="2010-11" db="EMBL/GenBank/DDBJ databases">
        <title>The complete genome of Leadbetterella byssophila DSM 17132.</title>
        <authorList>
            <consortium name="US DOE Joint Genome Institute (JGI-PGF)"/>
            <person name="Lucas S."/>
            <person name="Copeland A."/>
            <person name="Lapidus A."/>
            <person name="Glavina del Rio T."/>
            <person name="Dalin E."/>
            <person name="Tice H."/>
            <person name="Bruce D."/>
            <person name="Goodwin L."/>
            <person name="Pitluck S."/>
            <person name="Kyrpides N."/>
            <person name="Mavromatis K."/>
            <person name="Ivanova N."/>
            <person name="Teshima H."/>
            <person name="Brettin T."/>
            <person name="Detter J.C."/>
            <person name="Han C."/>
            <person name="Tapia R."/>
            <person name="Land M."/>
            <person name="Hauser L."/>
            <person name="Markowitz V."/>
            <person name="Cheng J.-F."/>
            <person name="Hugenholtz P."/>
            <person name="Woyke T."/>
            <person name="Wu D."/>
            <person name="Tindall B."/>
            <person name="Pomrenke H.G."/>
            <person name="Brambilla E."/>
            <person name="Klenk H.-P."/>
            <person name="Eisen J.A."/>
        </authorList>
    </citation>
    <scope>NUCLEOTIDE SEQUENCE [LARGE SCALE GENOMIC DNA]</scope>
    <source>
        <strain>DSM 17132</strain>
    </source>
</reference>
<dbReference type="GO" id="GO:0045892">
    <property type="term" value="P:negative regulation of DNA-templated transcription"/>
    <property type="evidence" value="ECO:0007669"/>
    <property type="project" value="TreeGrafter"/>
</dbReference>
<feature type="binding site" evidence="12">
    <location>
        <position position="107"/>
    </location>
    <ligand>
        <name>Zn(2+)</name>
        <dbReference type="ChEBI" id="CHEBI:29105"/>
    </ligand>
</feature>
<accession>E4RRC6</accession>
<dbReference type="GO" id="GO:0000976">
    <property type="term" value="F:transcription cis-regulatory region binding"/>
    <property type="evidence" value="ECO:0007669"/>
    <property type="project" value="TreeGrafter"/>
</dbReference>
<keyword evidence="8 12" id="KW-0862">Zinc</keyword>
<evidence type="ECO:0000256" key="8">
    <source>
        <dbReference type="ARBA" id="ARBA00022833"/>
    </source>
</evidence>
<reference evidence="14 15" key="2">
    <citation type="journal article" date="2011" name="Stand. Genomic Sci.">
        <title>Complete genome sequence of Leadbetterella byssophila type strain (4M15).</title>
        <authorList>
            <person name="Abt B."/>
            <person name="Teshima H."/>
            <person name="Lucas S."/>
            <person name="Lapidus A."/>
            <person name="Del Rio T.G."/>
            <person name="Nolan M."/>
            <person name="Tice H."/>
            <person name="Cheng J.F."/>
            <person name="Pitluck S."/>
            <person name="Liolios K."/>
            <person name="Pagani I."/>
            <person name="Ivanova N."/>
            <person name="Mavromatis K."/>
            <person name="Pati A."/>
            <person name="Tapia R."/>
            <person name="Han C."/>
            <person name="Goodwin L."/>
            <person name="Chen A."/>
            <person name="Palaniappan K."/>
            <person name="Land M."/>
            <person name="Hauser L."/>
            <person name="Chang Y.J."/>
            <person name="Jeffries C.D."/>
            <person name="Rohde M."/>
            <person name="Goker M."/>
            <person name="Tindall B.J."/>
            <person name="Detter J.C."/>
            <person name="Woyke T."/>
            <person name="Bristow J."/>
            <person name="Eisen J.A."/>
            <person name="Markowitz V."/>
            <person name="Hugenholtz P."/>
            <person name="Klenk H.P."/>
            <person name="Kyrpides N.C."/>
        </authorList>
    </citation>
    <scope>NUCLEOTIDE SEQUENCE [LARGE SCALE GENOMIC DNA]</scope>
    <source>
        <strain evidence="15">DSM 17132 / JCM 16389 / KACC 11308 / NBRC 106382 / 4M15</strain>
    </source>
</reference>
<dbReference type="Gene3D" id="3.30.1490.190">
    <property type="match status" value="1"/>
</dbReference>
<dbReference type="InterPro" id="IPR036388">
    <property type="entry name" value="WH-like_DNA-bd_sf"/>
</dbReference>
<evidence type="ECO:0000256" key="10">
    <source>
        <dbReference type="ARBA" id="ARBA00023125"/>
    </source>
</evidence>
<dbReference type="RefSeq" id="WP_013409491.1">
    <property type="nucleotide sequence ID" value="NC_014655.1"/>
</dbReference>
<comment type="subunit">
    <text evidence="3">Homodimer.</text>
</comment>
<evidence type="ECO:0000256" key="13">
    <source>
        <dbReference type="PIRSR" id="PIRSR602481-2"/>
    </source>
</evidence>
<dbReference type="InterPro" id="IPR036390">
    <property type="entry name" value="WH_DNA-bd_sf"/>
</dbReference>
<dbReference type="Proteomes" id="UP000007435">
    <property type="component" value="Chromosome"/>
</dbReference>
<evidence type="ECO:0000256" key="2">
    <source>
        <dbReference type="ARBA" id="ARBA00007957"/>
    </source>
</evidence>
<evidence type="ECO:0000256" key="1">
    <source>
        <dbReference type="ARBA" id="ARBA00004496"/>
    </source>
</evidence>
<evidence type="ECO:0000313" key="15">
    <source>
        <dbReference type="Proteomes" id="UP000007435"/>
    </source>
</evidence>
<protein>
    <recommendedName>
        <fullName evidence="4">Ferric uptake regulation protein</fullName>
    </recommendedName>
</protein>
<comment type="cofactor">
    <cofactor evidence="13">
        <name>Mn(2+)</name>
        <dbReference type="ChEBI" id="CHEBI:29035"/>
    </cofactor>
    <cofactor evidence="13">
        <name>Fe(2+)</name>
        <dbReference type="ChEBI" id="CHEBI:29033"/>
    </cofactor>
    <text evidence="13">Binds 1 Mn(2+) or Fe(2+) ion per subunit.</text>
</comment>
<feature type="binding site" evidence="12">
    <location>
        <position position="152"/>
    </location>
    <ligand>
        <name>Zn(2+)</name>
        <dbReference type="ChEBI" id="CHEBI:29105"/>
    </ligand>
</feature>
<keyword evidence="5" id="KW-0963">Cytoplasm</keyword>
<dbReference type="GO" id="GO:0003700">
    <property type="term" value="F:DNA-binding transcription factor activity"/>
    <property type="evidence" value="ECO:0007669"/>
    <property type="project" value="InterPro"/>
</dbReference>
<name>E4RRC6_LEAB4</name>
<keyword evidence="11" id="KW-0804">Transcription</keyword>
<evidence type="ECO:0000256" key="3">
    <source>
        <dbReference type="ARBA" id="ARBA00011738"/>
    </source>
</evidence>
<sequence>MVIKKEPTLYDQAREVLDSKIEEMGLRKTQERYRILEEIYKREDHFEIEDLFDSMLQQNFNVSKATVYNVVELLTEIGLVIRHNFGNKNAARYEKAFGRRQHSHIICTKCNKVVEFCDPRLLLIQNTVEKYSGITIKDHSLVFYGVCDNESCQKK</sequence>
<dbReference type="GO" id="GO:0005829">
    <property type="term" value="C:cytosol"/>
    <property type="evidence" value="ECO:0007669"/>
    <property type="project" value="TreeGrafter"/>
</dbReference>
<keyword evidence="7 12" id="KW-0479">Metal-binding</keyword>
<dbReference type="InterPro" id="IPR002481">
    <property type="entry name" value="FUR"/>
</dbReference>
<comment type="cofactor">
    <cofactor evidence="12">
        <name>Zn(2+)</name>
        <dbReference type="ChEBI" id="CHEBI:29105"/>
    </cofactor>
    <text evidence="12">Binds 1 zinc ion per subunit.</text>
</comment>
<dbReference type="EMBL" id="CP002305">
    <property type="protein sequence ID" value="ADQ18459.1"/>
    <property type="molecule type" value="Genomic_DNA"/>
</dbReference>
<dbReference type="Pfam" id="PF01475">
    <property type="entry name" value="FUR"/>
    <property type="match status" value="1"/>
</dbReference>
<dbReference type="GO" id="GO:0008270">
    <property type="term" value="F:zinc ion binding"/>
    <property type="evidence" value="ECO:0007669"/>
    <property type="project" value="TreeGrafter"/>
</dbReference>
<evidence type="ECO:0000256" key="4">
    <source>
        <dbReference type="ARBA" id="ARBA00020910"/>
    </source>
</evidence>
<feature type="binding site" evidence="13">
    <location>
        <position position="139"/>
    </location>
    <ligand>
        <name>Fe cation</name>
        <dbReference type="ChEBI" id="CHEBI:24875"/>
    </ligand>
</feature>
<keyword evidence="10" id="KW-0238">DNA-binding</keyword>
<evidence type="ECO:0000256" key="7">
    <source>
        <dbReference type="ARBA" id="ARBA00022723"/>
    </source>
</evidence>
<keyword evidence="9" id="KW-0805">Transcription regulation</keyword>
<evidence type="ECO:0000256" key="12">
    <source>
        <dbReference type="PIRSR" id="PIRSR602481-1"/>
    </source>
</evidence>
<evidence type="ECO:0000256" key="6">
    <source>
        <dbReference type="ARBA" id="ARBA00022491"/>
    </source>
</evidence>
<dbReference type="AlphaFoldDB" id="E4RRC6"/>
<dbReference type="Gene3D" id="1.10.10.10">
    <property type="entry name" value="Winged helix-like DNA-binding domain superfamily/Winged helix DNA-binding domain"/>
    <property type="match status" value="1"/>
</dbReference>
<dbReference type="PANTHER" id="PTHR33202:SF2">
    <property type="entry name" value="FERRIC UPTAKE REGULATION PROTEIN"/>
    <property type="match status" value="1"/>
</dbReference>
<evidence type="ECO:0000256" key="5">
    <source>
        <dbReference type="ARBA" id="ARBA00022490"/>
    </source>
</evidence>
<dbReference type="InterPro" id="IPR043135">
    <property type="entry name" value="Fur_C"/>
</dbReference>
<feature type="binding site" evidence="12">
    <location>
        <position position="147"/>
    </location>
    <ligand>
        <name>Zn(2+)</name>
        <dbReference type="ChEBI" id="CHEBI:29105"/>
    </ligand>
</feature>
<dbReference type="HOGENOM" id="CLU_096072_3_0_10"/>
<gene>
    <name evidence="14" type="ordered locus">Lbys_2797</name>
</gene>
<keyword evidence="15" id="KW-1185">Reference proteome</keyword>
<keyword evidence="13" id="KW-0408">Iron</keyword>
<evidence type="ECO:0000313" key="14">
    <source>
        <dbReference type="EMBL" id="ADQ18459.1"/>
    </source>
</evidence>
<proteinExistence type="inferred from homology"/>
<feature type="binding site" evidence="12">
    <location>
        <position position="110"/>
    </location>
    <ligand>
        <name>Zn(2+)</name>
        <dbReference type="ChEBI" id="CHEBI:29105"/>
    </ligand>
</feature>
<organism evidence="14 15">
    <name type="scientific">Leadbetterella byssophila (strain DSM 17132 / JCM 16389 / KACC 11308 / NBRC 106382 / 4M15)</name>
    <dbReference type="NCBI Taxonomy" id="649349"/>
    <lineage>
        <taxon>Bacteria</taxon>
        <taxon>Pseudomonadati</taxon>
        <taxon>Bacteroidota</taxon>
        <taxon>Cytophagia</taxon>
        <taxon>Cytophagales</taxon>
        <taxon>Leadbetterellaceae</taxon>
        <taxon>Leadbetterella</taxon>
    </lineage>
</organism>
<dbReference type="GO" id="GO:1900376">
    <property type="term" value="P:regulation of secondary metabolite biosynthetic process"/>
    <property type="evidence" value="ECO:0007669"/>
    <property type="project" value="TreeGrafter"/>
</dbReference>
<dbReference type="SUPFAM" id="SSF46785">
    <property type="entry name" value="Winged helix' DNA-binding domain"/>
    <property type="match status" value="1"/>
</dbReference>
<dbReference type="CDD" id="cd07153">
    <property type="entry name" value="Fur_like"/>
    <property type="match status" value="1"/>
</dbReference>
<evidence type="ECO:0000256" key="11">
    <source>
        <dbReference type="ARBA" id="ARBA00023163"/>
    </source>
</evidence>
<dbReference type="OrthoDB" id="8659436at2"/>
<keyword evidence="6" id="KW-0678">Repressor</keyword>
<comment type="subcellular location">
    <subcellularLocation>
        <location evidence="1">Cytoplasm</location>
    </subcellularLocation>
</comment>
<dbReference type="eggNOG" id="COG0735">
    <property type="taxonomic scope" value="Bacteria"/>
</dbReference>
<evidence type="ECO:0000256" key="9">
    <source>
        <dbReference type="ARBA" id="ARBA00023015"/>
    </source>
</evidence>
<dbReference type="STRING" id="649349.Lbys_2797"/>
<dbReference type="KEGG" id="lby:Lbys_2797"/>
<comment type="similarity">
    <text evidence="2">Belongs to the Fur family.</text>
</comment>